<protein>
    <submittedName>
        <fullName evidence="4">Uncharacterized protein</fullName>
    </submittedName>
</protein>
<comment type="caution">
    <text evidence="4">The sequence shown here is derived from an EMBL/GenBank/DDBJ whole genome shotgun (WGS) entry which is preliminary data.</text>
</comment>
<dbReference type="EMBL" id="JARQWQ010000035">
    <property type="protein sequence ID" value="KAK2560838.1"/>
    <property type="molecule type" value="Genomic_DNA"/>
</dbReference>
<sequence>MNIKLLECKRKAIDLVQSNDPPRSSTGRMKGYMAVMKELWDKREFANDLNLSSQNLRDQVARIEKSLERNEGQDLAREELYKINNNSLQEENLHTQVYHQTAVKNNTPSQISPEVNTIVQMARPIFASVRASPADFSNRLIDTRTKKIPTRDDIVNISSAVEVLVKLNNKINTINLAKGPFVYLWLINCVLYVVVAGFLIVKGWTRKNTSQTGKSKAEDKQKEMYERQAGEI</sequence>
<evidence type="ECO:0000256" key="1">
    <source>
        <dbReference type="SAM" id="Coils"/>
    </source>
</evidence>
<gene>
    <name evidence="4" type="ORF">P5673_016649</name>
</gene>
<keyword evidence="1" id="KW-0175">Coiled coil</keyword>
<keyword evidence="3" id="KW-1133">Transmembrane helix</keyword>
<dbReference type="AlphaFoldDB" id="A0AAD9V4E3"/>
<feature type="region of interest" description="Disordered" evidence="2">
    <location>
        <begin position="210"/>
        <end position="232"/>
    </location>
</feature>
<evidence type="ECO:0000313" key="5">
    <source>
        <dbReference type="Proteomes" id="UP001249851"/>
    </source>
</evidence>
<feature type="compositionally biased region" description="Basic and acidic residues" evidence="2">
    <location>
        <begin position="215"/>
        <end position="232"/>
    </location>
</feature>
<reference evidence="4" key="1">
    <citation type="journal article" date="2023" name="G3 (Bethesda)">
        <title>Whole genome assembly and annotation of the endangered Caribbean coral Acropora cervicornis.</title>
        <authorList>
            <person name="Selwyn J.D."/>
            <person name="Vollmer S.V."/>
        </authorList>
    </citation>
    <scope>NUCLEOTIDE SEQUENCE</scope>
    <source>
        <strain evidence="4">K2</strain>
    </source>
</reference>
<proteinExistence type="predicted"/>
<organism evidence="4 5">
    <name type="scientific">Acropora cervicornis</name>
    <name type="common">Staghorn coral</name>
    <dbReference type="NCBI Taxonomy" id="6130"/>
    <lineage>
        <taxon>Eukaryota</taxon>
        <taxon>Metazoa</taxon>
        <taxon>Cnidaria</taxon>
        <taxon>Anthozoa</taxon>
        <taxon>Hexacorallia</taxon>
        <taxon>Scleractinia</taxon>
        <taxon>Astrocoeniina</taxon>
        <taxon>Acroporidae</taxon>
        <taxon>Acropora</taxon>
    </lineage>
</organism>
<feature type="transmembrane region" description="Helical" evidence="3">
    <location>
        <begin position="182"/>
        <end position="201"/>
    </location>
</feature>
<accession>A0AAD9V4E3</accession>
<name>A0AAD9V4E3_ACRCE</name>
<evidence type="ECO:0000256" key="3">
    <source>
        <dbReference type="SAM" id="Phobius"/>
    </source>
</evidence>
<evidence type="ECO:0000256" key="2">
    <source>
        <dbReference type="SAM" id="MobiDB-lite"/>
    </source>
</evidence>
<keyword evidence="3" id="KW-0472">Membrane</keyword>
<keyword evidence="3" id="KW-0812">Transmembrane</keyword>
<feature type="coiled-coil region" evidence="1">
    <location>
        <begin position="46"/>
        <end position="73"/>
    </location>
</feature>
<reference evidence="4" key="2">
    <citation type="journal article" date="2023" name="Science">
        <title>Genomic signatures of disease resistance in endangered staghorn corals.</title>
        <authorList>
            <person name="Vollmer S.V."/>
            <person name="Selwyn J.D."/>
            <person name="Despard B.A."/>
            <person name="Roesel C.L."/>
        </authorList>
    </citation>
    <scope>NUCLEOTIDE SEQUENCE</scope>
    <source>
        <strain evidence="4">K2</strain>
    </source>
</reference>
<keyword evidence="5" id="KW-1185">Reference proteome</keyword>
<evidence type="ECO:0000313" key="4">
    <source>
        <dbReference type="EMBL" id="KAK2560838.1"/>
    </source>
</evidence>
<dbReference type="Proteomes" id="UP001249851">
    <property type="component" value="Unassembled WGS sequence"/>
</dbReference>